<comment type="caution">
    <text evidence="2">The sequence shown here is derived from an EMBL/GenBank/DDBJ whole genome shotgun (WGS) entry which is preliminary data.</text>
</comment>
<feature type="compositionally biased region" description="Acidic residues" evidence="1">
    <location>
        <begin position="91"/>
        <end position="103"/>
    </location>
</feature>
<protein>
    <submittedName>
        <fullName evidence="2">Uncharacterized protein</fullName>
    </submittedName>
</protein>
<evidence type="ECO:0000256" key="1">
    <source>
        <dbReference type="SAM" id="MobiDB-lite"/>
    </source>
</evidence>
<reference evidence="2" key="1">
    <citation type="submission" date="2022-10" db="EMBL/GenBank/DDBJ databases">
        <title>Culturing micro-colonial fungi from biological soil crusts in the Mojave desert and describing Neophaeococcomyces mojavensis, and introducing the new genera and species Taxawa tesnikishii.</title>
        <authorList>
            <person name="Kurbessoian T."/>
            <person name="Stajich J.E."/>
        </authorList>
    </citation>
    <scope>NUCLEOTIDE SEQUENCE</scope>
    <source>
        <strain evidence="2">TK_41</strain>
    </source>
</reference>
<proteinExistence type="predicted"/>
<gene>
    <name evidence="2" type="ORF">H2200_003624</name>
</gene>
<dbReference type="Proteomes" id="UP001172673">
    <property type="component" value="Unassembled WGS sequence"/>
</dbReference>
<dbReference type="AlphaFoldDB" id="A0AA38XEM2"/>
<feature type="region of interest" description="Disordered" evidence="1">
    <location>
        <begin position="86"/>
        <end position="158"/>
    </location>
</feature>
<keyword evidence="3" id="KW-1185">Reference proteome</keyword>
<evidence type="ECO:0000313" key="2">
    <source>
        <dbReference type="EMBL" id="KAJ9612029.1"/>
    </source>
</evidence>
<organism evidence="2 3">
    <name type="scientific">Cladophialophora chaetospira</name>
    <dbReference type="NCBI Taxonomy" id="386627"/>
    <lineage>
        <taxon>Eukaryota</taxon>
        <taxon>Fungi</taxon>
        <taxon>Dikarya</taxon>
        <taxon>Ascomycota</taxon>
        <taxon>Pezizomycotina</taxon>
        <taxon>Eurotiomycetes</taxon>
        <taxon>Chaetothyriomycetidae</taxon>
        <taxon>Chaetothyriales</taxon>
        <taxon>Herpotrichiellaceae</taxon>
        <taxon>Cladophialophora</taxon>
    </lineage>
</organism>
<feature type="compositionally biased region" description="Acidic residues" evidence="1">
    <location>
        <begin position="118"/>
        <end position="158"/>
    </location>
</feature>
<name>A0AA38XEM2_9EURO</name>
<feature type="compositionally biased region" description="Low complexity" evidence="1">
    <location>
        <begin position="104"/>
        <end position="117"/>
    </location>
</feature>
<sequence length="158" mass="18447">MSSDRSRDHDDYKNSQIQYQQAAQRLNYGEDDPLDVQLQNARAAKYWANEEAQQRYQYNDRWFGGNHGGIERQADQRMMEIEKLDKIIDELDREEEQDGDESSSLDSGSSRDSLGSSLDDDYYGGYDDHDECMEDNSDSDGREGEDDYDVYNDEDEEY</sequence>
<dbReference type="EMBL" id="JAPDRK010000005">
    <property type="protein sequence ID" value="KAJ9612029.1"/>
    <property type="molecule type" value="Genomic_DNA"/>
</dbReference>
<evidence type="ECO:0000313" key="3">
    <source>
        <dbReference type="Proteomes" id="UP001172673"/>
    </source>
</evidence>
<accession>A0AA38XEM2</accession>